<feature type="compositionally biased region" description="Polar residues" evidence="1">
    <location>
        <begin position="1"/>
        <end position="18"/>
    </location>
</feature>
<gene>
    <name evidence="2" type="ORF">MNBD_CHLOROFLEXI01-5301</name>
</gene>
<feature type="region of interest" description="Disordered" evidence="1">
    <location>
        <begin position="1"/>
        <end position="23"/>
    </location>
</feature>
<organism evidence="2">
    <name type="scientific">hydrothermal vent metagenome</name>
    <dbReference type="NCBI Taxonomy" id="652676"/>
    <lineage>
        <taxon>unclassified sequences</taxon>
        <taxon>metagenomes</taxon>
        <taxon>ecological metagenomes</taxon>
    </lineage>
</organism>
<accession>A0A3B0V1K0</accession>
<sequence>MILYQEQSFPQTSPNPTCGNDHLGRDIRNGRYAPGIAFGTGRRGITFAHREPLFRVVSPNAQPTHAKRAANITPGHLLGETSATAVTR</sequence>
<protein>
    <submittedName>
        <fullName evidence="2">Uncharacterized protein</fullName>
    </submittedName>
</protein>
<proteinExistence type="predicted"/>
<dbReference type="AlphaFoldDB" id="A0A3B0V1K0"/>
<evidence type="ECO:0000313" key="2">
    <source>
        <dbReference type="EMBL" id="VAW31707.1"/>
    </source>
</evidence>
<name>A0A3B0V1K0_9ZZZZ</name>
<feature type="region of interest" description="Disordered" evidence="1">
    <location>
        <begin position="60"/>
        <end position="88"/>
    </location>
</feature>
<reference evidence="2" key="1">
    <citation type="submission" date="2018-06" db="EMBL/GenBank/DDBJ databases">
        <authorList>
            <person name="Zhirakovskaya E."/>
        </authorList>
    </citation>
    <scope>NUCLEOTIDE SEQUENCE</scope>
</reference>
<dbReference type="EMBL" id="UOEU01000275">
    <property type="protein sequence ID" value="VAW31707.1"/>
    <property type="molecule type" value="Genomic_DNA"/>
</dbReference>
<evidence type="ECO:0000256" key="1">
    <source>
        <dbReference type="SAM" id="MobiDB-lite"/>
    </source>
</evidence>